<dbReference type="EMBL" id="PXWF02000289">
    <property type="protein sequence ID" value="PWF42904.1"/>
    <property type="molecule type" value="Genomic_DNA"/>
</dbReference>
<dbReference type="InterPro" id="IPR027275">
    <property type="entry name" value="PRC-brl_dom"/>
</dbReference>
<gene>
    <name evidence="3" type="ORF">C7C56_022060</name>
</gene>
<name>A0A2U2HFD8_9BURK</name>
<dbReference type="AlphaFoldDB" id="A0A2U2HFD8"/>
<reference evidence="3 4" key="1">
    <citation type="submission" date="2018-04" db="EMBL/GenBank/DDBJ databases">
        <title>Massilia violaceinigra sp. nov., a novel purple-pigmented bacterium isolated from Tianshan glacier, Xinjiang, China.</title>
        <authorList>
            <person name="Wang H."/>
        </authorList>
    </citation>
    <scope>NUCLEOTIDE SEQUENCE [LARGE SCALE GENOMIC DNA]</scope>
    <source>
        <strain evidence="3 4">B448-2</strain>
    </source>
</reference>
<dbReference type="OrthoDB" id="286778at2"/>
<feature type="region of interest" description="Disordered" evidence="1">
    <location>
        <begin position="1"/>
        <end position="24"/>
    </location>
</feature>
<dbReference type="Proteomes" id="UP000241421">
    <property type="component" value="Unassembled WGS sequence"/>
</dbReference>
<comment type="caution">
    <text evidence="3">The sequence shown here is derived from an EMBL/GenBank/DDBJ whole genome shotgun (WGS) entry which is preliminary data.</text>
</comment>
<keyword evidence="4" id="KW-1185">Reference proteome</keyword>
<dbReference type="Pfam" id="PF05239">
    <property type="entry name" value="PRC"/>
    <property type="match status" value="1"/>
</dbReference>
<feature type="domain" description="PRC-barrel" evidence="2">
    <location>
        <begin position="26"/>
        <end position="99"/>
    </location>
</feature>
<protein>
    <submittedName>
        <fullName evidence="3">PRC-barrel domain containing protein</fullName>
    </submittedName>
</protein>
<evidence type="ECO:0000256" key="1">
    <source>
        <dbReference type="SAM" id="MobiDB-lite"/>
    </source>
</evidence>
<dbReference type="Gene3D" id="2.30.30.240">
    <property type="entry name" value="PRC-barrel domain"/>
    <property type="match status" value="1"/>
</dbReference>
<sequence>MSYVDRDTYGMYKNSDSQGPGPALMGADTLIGDSVVNADDDDLGDIKEIMLDMRSGQVAYAVLSFGGFLGMGEKLFAVPWQALRLDTVNKRFGLNVEKDRLKNAPGFDKDAWPDMSDIGWSNQIHQFYGTDPTMSGTHMGGRAGMGAGAGGSYSSNI</sequence>
<dbReference type="PANTHER" id="PTHR36505">
    <property type="entry name" value="BLR1072 PROTEIN"/>
    <property type="match status" value="1"/>
</dbReference>
<evidence type="ECO:0000259" key="2">
    <source>
        <dbReference type="Pfam" id="PF05239"/>
    </source>
</evidence>
<evidence type="ECO:0000313" key="4">
    <source>
        <dbReference type="Proteomes" id="UP000241421"/>
    </source>
</evidence>
<dbReference type="SUPFAM" id="SSF50346">
    <property type="entry name" value="PRC-barrel domain"/>
    <property type="match status" value="1"/>
</dbReference>
<proteinExistence type="predicted"/>
<evidence type="ECO:0000313" key="3">
    <source>
        <dbReference type="EMBL" id="PWF42904.1"/>
    </source>
</evidence>
<dbReference type="PANTHER" id="PTHR36505:SF1">
    <property type="entry name" value="BLR1072 PROTEIN"/>
    <property type="match status" value="1"/>
</dbReference>
<organism evidence="3 4">
    <name type="scientific">Massilia glaciei</name>
    <dbReference type="NCBI Taxonomy" id="1524097"/>
    <lineage>
        <taxon>Bacteria</taxon>
        <taxon>Pseudomonadati</taxon>
        <taxon>Pseudomonadota</taxon>
        <taxon>Betaproteobacteria</taxon>
        <taxon>Burkholderiales</taxon>
        <taxon>Oxalobacteraceae</taxon>
        <taxon>Telluria group</taxon>
        <taxon>Massilia</taxon>
    </lineage>
</organism>
<dbReference type="RefSeq" id="WP_106759497.1">
    <property type="nucleotide sequence ID" value="NZ_PXWF02000289.1"/>
</dbReference>
<dbReference type="InterPro" id="IPR011033">
    <property type="entry name" value="PRC_barrel-like_sf"/>
</dbReference>
<accession>A0A2U2HFD8</accession>